<gene>
    <name evidence="1" type="ORF">NCTC10112_00032</name>
</gene>
<dbReference type="EMBL" id="LR214940">
    <property type="protein sequence ID" value="VEU55154.1"/>
    <property type="molecule type" value="Genomic_DNA"/>
</dbReference>
<reference evidence="1 2" key="1">
    <citation type="submission" date="2019-01" db="EMBL/GenBank/DDBJ databases">
        <authorList>
            <consortium name="Pathogen Informatics"/>
        </authorList>
    </citation>
    <scope>NUCLEOTIDE SEQUENCE [LARGE SCALE GENOMIC DNA]</scope>
    <source>
        <strain evidence="1 2">NCTC10112</strain>
    </source>
</reference>
<dbReference type="KEGG" id="mob:NCTC10112_00032"/>
<dbReference type="Proteomes" id="UP000290482">
    <property type="component" value="Chromosome"/>
</dbReference>
<dbReference type="RefSeq" id="WP_022935907.1">
    <property type="nucleotide sequence ID" value="NZ_LR214940.1"/>
</dbReference>
<proteinExistence type="predicted"/>
<organism evidence="1 2">
    <name type="scientific">Metamycoplasma orale</name>
    <name type="common">Mycoplasma orale</name>
    <dbReference type="NCBI Taxonomy" id="2121"/>
    <lineage>
        <taxon>Bacteria</taxon>
        <taxon>Bacillati</taxon>
        <taxon>Mycoplasmatota</taxon>
        <taxon>Mycoplasmoidales</taxon>
        <taxon>Metamycoplasmataceae</taxon>
        <taxon>Metamycoplasma</taxon>
    </lineage>
</organism>
<evidence type="ECO:0000313" key="1">
    <source>
        <dbReference type="EMBL" id="VEU55154.1"/>
    </source>
</evidence>
<dbReference type="AlphaFoldDB" id="A0A448ZV89"/>
<name>A0A448ZV89_METOS</name>
<accession>A0A448ZV89</accession>
<keyword evidence="2" id="KW-1185">Reference proteome</keyword>
<evidence type="ECO:0000313" key="2">
    <source>
        <dbReference type="Proteomes" id="UP000290482"/>
    </source>
</evidence>
<protein>
    <submittedName>
        <fullName evidence="1">Uncharacterized protein</fullName>
    </submittedName>
</protein>
<sequence>MKNKKDKIINENEKYVEMFKNIQNFFNTKNVDNIFIDDDIQKYFELNHNTKLVKQSKDNIINKNDEEIIAIINRINKISKQREESLQKNKFSKNNFYFDEEIESNIKLLKEKIQEIEKLEDK</sequence>